<dbReference type="CDD" id="cd00077">
    <property type="entry name" value="HDc"/>
    <property type="match status" value="1"/>
</dbReference>
<dbReference type="SMART" id="SM00471">
    <property type="entry name" value="HDc"/>
    <property type="match status" value="1"/>
</dbReference>
<dbReference type="RefSeq" id="WP_162361592.1">
    <property type="nucleotide sequence ID" value="NZ_CP047591.1"/>
</dbReference>
<dbReference type="Proteomes" id="UP000463883">
    <property type="component" value="Chromosome"/>
</dbReference>
<organism evidence="2 3">
    <name type="scientific">Aminipila terrae</name>
    <dbReference type="NCBI Taxonomy" id="2697030"/>
    <lineage>
        <taxon>Bacteria</taxon>
        <taxon>Bacillati</taxon>
        <taxon>Bacillota</taxon>
        <taxon>Clostridia</taxon>
        <taxon>Peptostreptococcales</taxon>
        <taxon>Anaerovoracaceae</taxon>
        <taxon>Aminipila</taxon>
    </lineage>
</organism>
<dbReference type="KEGG" id="amic:Ami3637_04920"/>
<evidence type="ECO:0000313" key="2">
    <source>
        <dbReference type="EMBL" id="QHI71818.1"/>
    </source>
</evidence>
<dbReference type="Pfam" id="PF13487">
    <property type="entry name" value="HD_5"/>
    <property type="match status" value="1"/>
</dbReference>
<dbReference type="AlphaFoldDB" id="A0A6P1MIJ9"/>
<gene>
    <name evidence="2" type="ORF">Ami3637_04920</name>
</gene>
<dbReference type="InterPro" id="IPR052020">
    <property type="entry name" value="Cyclic_di-GMP/3'3'-cGAMP_PDE"/>
</dbReference>
<evidence type="ECO:0000259" key="1">
    <source>
        <dbReference type="PROSITE" id="PS51832"/>
    </source>
</evidence>
<name>A0A6P1MIJ9_9FIRM</name>
<keyword evidence="3" id="KW-1185">Reference proteome</keyword>
<proteinExistence type="predicted"/>
<sequence length="196" mass="22099">MIYHDLIDSIVAALEARDQYTANHSRRVSDMTEQACIALGMKEEKYEHIHIAAHVHDIGKIGIPDAVLSKPGRLDEEEWAYIKNHPQIGADILSKSRTLQPLAEIVLHHHESWDGTGYPSGIKSFDIPWGARIISVCDSIDAMMSNRVYREALSGDKCKREISRLAGKRYDPDIAQCILNQWDKIVKPVYANPLSL</sequence>
<evidence type="ECO:0000313" key="3">
    <source>
        <dbReference type="Proteomes" id="UP000463883"/>
    </source>
</evidence>
<dbReference type="EMBL" id="CP047591">
    <property type="protein sequence ID" value="QHI71818.1"/>
    <property type="molecule type" value="Genomic_DNA"/>
</dbReference>
<dbReference type="Gene3D" id="1.10.3210.10">
    <property type="entry name" value="Hypothetical protein af1432"/>
    <property type="match status" value="1"/>
</dbReference>
<dbReference type="SUPFAM" id="SSF109604">
    <property type="entry name" value="HD-domain/PDEase-like"/>
    <property type="match status" value="1"/>
</dbReference>
<protein>
    <submittedName>
        <fullName evidence="2">HD domain-containing protein</fullName>
    </submittedName>
</protein>
<dbReference type="InterPro" id="IPR037522">
    <property type="entry name" value="HD_GYP_dom"/>
</dbReference>
<dbReference type="InterPro" id="IPR003607">
    <property type="entry name" value="HD/PDEase_dom"/>
</dbReference>
<feature type="domain" description="HD-GYP" evidence="1">
    <location>
        <begin position="1"/>
        <end position="194"/>
    </location>
</feature>
<dbReference type="PROSITE" id="PS51832">
    <property type="entry name" value="HD_GYP"/>
    <property type="match status" value="1"/>
</dbReference>
<reference evidence="2 3" key="1">
    <citation type="submission" date="2020-01" db="EMBL/GenBank/DDBJ databases">
        <title>Genomic analysis of Aminipila sp. CBA3637.</title>
        <authorList>
            <person name="Kim Y.B."/>
            <person name="Roh S.W."/>
        </authorList>
    </citation>
    <scope>NUCLEOTIDE SEQUENCE [LARGE SCALE GENOMIC DNA]</scope>
    <source>
        <strain evidence="2 3">CBA3637</strain>
    </source>
</reference>
<accession>A0A6P1MIJ9</accession>
<dbReference type="PANTHER" id="PTHR45228">
    <property type="entry name" value="CYCLIC DI-GMP PHOSPHODIESTERASE TM_0186-RELATED"/>
    <property type="match status" value="1"/>
</dbReference>